<feature type="transmembrane region" description="Helical" evidence="2">
    <location>
        <begin position="569"/>
        <end position="588"/>
    </location>
</feature>
<evidence type="ECO:0000256" key="2">
    <source>
        <dbReference type="SAM" id="Phobius"/>
    </source>
</evidence>
<feature type="transmembrane region" description="Helical" evidence="2">
    <location>
        <begin position="390"/>
        <end position="407"/>
    </location>
</feature>
<dbReference type="PANTHER" id="PTHR38434:SF1">
    <property type="entry name" value="BLL2549 PROTEIN"/>
    <property type="match status" value="1"/>
</dbReference>
<organism evidence="3 4">
    <name type="scientific">Candidatus Zymogenus saltonus</name>
    <dbReference type="NCBI Taxonomy" id="2844893"/>
    <lineage>
        <taxon>Bacteria</taxon>
        <taxon>Deltaproteobacteria</taxon>
        <taxon>Candidatus Zymogenia</taxon>
        <taxon>Candidatus Zymogeniales</taxon>
        <taxon>Candidatus Zymogenaceae</taxon>
        <taxon>Candidatus Zymogenus</taxon>
    </lineage>
</organism>
<feature type="transmembrane region" description="Helical" evidence="2">
    <location>
        <begin position="181"/>
        <end position="197"/>
    </location>
</feature>
<feature type="compositionally biased region" description="Pro residues" evidence="1">
    <location>
        <begin position="51"/>
        <end position="70"/>
    </location>
</feature>
<evidence type="ECO:0000313" key="4">
    <source>
        <dbReference type="Proteomes" id="UP000809273"/>
    </source>
</evidence>
<feature type="compositionally biased region" description="Basic and acidic residues" evidence="1">
    <location>
        <begin position="39"/>
        <end position="50"/>
    </location>
</feature>
<evidence type="ECO:0000313" key="3">
    <source>
        <dbReference type="EMBL" id="MBN1571794.1"/>
    </source>
</evidence>
<dbReference type="AlphaFoldDB" id="A0A9D8KAU5"/>
<keyword evidence="2" id="KW-1133">Transmembrane helix</keyword>
<feature type="transmembrane region" description="Helical" evidence="2">
    <location>
        <begin position="542"/>
        <end position="562"/>
    </location>
</feature>
<keyword evidence="2" id="KW-0812">Transmembrane</keyword>
<feature type="transmembrane region" description="Helical" evidence="2">
    <location>
        <begin position="94"/>
        <end position="114"/>
    </location>
</feature>
<name>A0A9D8KAU5_9DELT</name>
<feature type="transmembrane region" description="Helical" evidence="2">
    <location>
        <begin position="126"/>
        <end position="143"/>
    </location>
</feature>
<dbReference type="EMBL" id="JAFGIX010000006">
    <property type="protein sequence ID" value="MBN1571794.1"/>
    <property type="molecule type" value="Genomic_DNA"/>
</dbReference>
<accession>A0A9D8KAU5</accession>
<dbReference type="PANTHER" id="PTHR38434">
    <property type="entry name" value="BLL2549 PROTEIN"/>
    <property type="match status" value="1"/>
</dbReference>
<feature type="transmembrane region" description="Helical" evidence="2">
    <location>
        <begin position="204"/>
        <end position="221"/>
    </location>
</feature>
<evidence type="ECO:0000256" key="1">
    <source>
        <dbReference type="SAM" id="MobiDB-lite"/>
    </source>
</evidence>
<keyword evidence="2" id="KW-0472">Membrane</keyword>
<feature type="region of interest" description="Disordered" evidence="1">
    <location>
        <begin position="31"/>
        <end position="78"/>
    </location>
</feature>
<reference evidence="3" key="1">
    <citation type="journal article" date="2021" name="Environ. Microbiol.">
        <title>Genomic characterization of three novel Desulfobacterota classes expand the metabolic and phylogenetic diversity of the phylum.</title>
        <authorList>
            <person name="Murphy C.L."/>
            <person name="Biggerstaff J."/>
            <person name="Eichhorn A."/>
            <person name="Ewing E."/>
            <person name="Shahan R."/>
            <person name="Soriano D."/>
            <person name="Stewart S."/>
            <person name="VanMol K."/>
            <person name="Walker R."/>
            <person name="Walters P."/>
            <person name="Elshahed M.S."/>
            <person name="Youssef N.H."/>
        </authorList>
    </citation>
    <scope>NUCLEOTIDE SEQUENCE</scope>
    <source>
        <strain evidence="3">Zod_Metabat.24</strain>
    </source>
</reference>
<feature type="transmembrane region" description="Helical" evidence="2">
    <location>
        <begin position="594"/>
        <end position="614"/>
    </location>
</feature>
<feature type="transmembrane region" description="Helical" evidence="2">
    <location>
        <begin position="414"/>
        <end position="432"/>
    </location>
</feature>
<feature type="transmembrane region" description="Helical" evidence="2">
    <location>
        <begin position="282"/>
        <end position="302"/>
    </location>
</feature>
<proteinExistence type="predicted"/>
<feature type="transmembrane region" description="Helical" evidence="2">
    <location>
        <begin position="155"/>
        <end position="175"/>
    </location>
</feature>
<feature type="transmembrane region" description="Helical" evidence="2">
    <location>
        <begin position="491"/>
        <end position="512"/>
    </location>
</feature>
<feature type="transmembrane region" description="Helical" evidence="2">
    <location>
        <begin position="309"/>
        <end position="330"/>
    </location>
</feature>
<feature type="transmembrane region" description="Helical" evidence="2">
    <location>
        <begin position="336"/>
        <end position="355"/>
    </location>
</feature>
<dbReference type="Proteomes" id="UP000809273">
    <property type="component" value="Unassembled WGS sequence"/>
</dbReference>
<feature type="transmembrane region" description="Helical" evidence="2">
    <location>
        <begin position="367"/>
        <end position="384"/>
    </location>
</feature>
<reference evidence="3" key="2">
    <citation type="submission" date="2021-01" db="EMBL/GenBank/DDBJ databases">
        <authorList>
            <person name="Hahn C.R."/>
            <person name="Youssef N.H."/>
            <person name="Elshahed M."/>
        </authorList>
    </citation>
    <scope>NUCLEOTIDE SEQUENCE</scope>
    <source>
        <strain evidence="3">Zod_Metabat.24</strain>
    </source>
</reference>
<feature type="transmembrane region" description="Helical" evidence="2">
    <location>
        <begin position="227"/>
        <end position="246"/>
    </location>
</feature>
<dbReference type="InterPro" id="IPR019286">
    <property type="entry name" value="DUF2339_TM"/>
</dbReference>
<feature type="transmembrane region" description="Helical" evidence="2">
    <location>
        <begin position="452"/>
        <end position="470"/>
    </location>
</feature>
<comment type="caution">
    <text evidence="3">The sequence shown here is derived from an EMBL/GenBank/DDBJ whole genome shotgun (WGS) entry which is preliminary data.</text>
</comment>
<feature type="transmembrane region" description="Helical" evidence="2">
    <location>
        <begin position="251"/>
        <end position="270"/>
    </location>
</feature>
<sequence length="634" mass="70807">MNDDKEERGKLTLIFEELKAIRGEITKLDARVNSLEGRPAPEIKREELRPEPSPPPPPGGPEMKMPPPEIKTPKRKGAEKIEKGSLEAKIGGKWLNRIGVVAVVIGMAFFVKYAFDNDWIGETGRVILGIIVGLALIGWGEFLKKKYKYYSQGVVGGGVAILYVSIFAAAGYYSIISQTGASFLIVLITIFSIMLSVRYDASAIAALGFIGGFLNPLILHHGDLEQLPTLAYLVLLDLGILVLAYFKNWKYLNFFAFVATVIIFGIWAGQSYNPKTDVESTQLFLTIFFLIFASLAFFYNIVHRTKTTLFDLGLVLATAFTFFGTSYFNLKEHYKEFMGLFAGFMGAVYFGMGLLTHWRNYGDRRLILTFLSAALTFLVLMIPIQLDKNWVTIGWAVEAAALTWIGIRLNSTGMRIAGVGLLTFTIGRLFIFDFPGIDIGDPSFYPFLNDRFFTALFVSIILFFVALLYYSKGRSYSSVIDPKERKTMSTILFIAANVLLIVTLSVESYDLFESKIVAMGPWPAEHNPAYADRLSALQYAQMLSLSGIWAVYSIILVILGFIRKHTPSRIFAIALFGITIFKVFIIDLSGLEQVYRIVSFIGLGVILLSVSFLYTRYKDKIIEAVVGDGTEDEE</sequence>
<protein>
    <submittedName>
        <fullName evidence="3">DUF2339 domain-containing protein</fullName>
    </submittedName>
</protein>
<gene>
    <name evidence="3" type="ORF">JW984_01220</name>
</gene>
<dbReference type="Pfam" id="PF10101">
    <property type="entry name" value="DUF2339"/>
    <property type="match status" value="2"/>
</dbReference>